<name>A0ABR1XDV5_9PEZI</name>
<dbReference type="InterPro" id="IPR011701">
    <property type="entry name" value="MFS"/>
</dbReference>
<feature type="compositionally biased region" description="Basic and acidic residues" evidence="3">
    <location>
        <begin position="473"/>
        <end position="489"/>
    </location>
</feature>
<feature type="transmembrane region" description="Helical" evidence="4">
    <location>
        <begin position="430"/>
        <end position="453"/>
    </location>
</feature>
<reference evidence="5 6" key="1">
    <citation type="submission" date="2023-01" db="EMBL/GenBank/DDBJ databases">
        <title>Analysis of 21 Apiospora genomes using comparative genomics revels a genus with tremendous synthesis potential of carbohydrate active enzymes and secondary metabolites.</title>
        <authorList>
            <person name="Sorensen T."/>
        </authorList>
    </citation>
    <scope>NUCLEOTIDE SEQUENCE [LARGE SCALE GENOMIC DNA]</scope>
    <source>
        <strain evidence="5 6">CBS 114990</strain>
    </source>
</reference>
<feature type="transmembrane region" description="Helical" evidence="4">
    <location>
        <begin position="204"/>
        <end position="226"/>
    </location>
</feature>
<dbReference type="EMBL" id="JAQQWN010000002">
    <property type="protein sequence ID" value="KAK8094870.1"/>
    <property type="molecule type" value="Genomic_DNA"/>
</dbReference>
<keyword evidence="2" id="KW-1003">Cell membrane</keyword>
<keyword evidence="4" id="KW-0472">Membrane</keyword>
<dbReference type="Pfam" id="PF07690">
    <property type="entry name" value="MFS_1"/>
    <property type="match status" value="1"/>
</dbReference>
<comment type="caution">
    <text evidence="5">The sequence shown here is derived from an EMBL/GenBank/DDBJ whole genome shotgun (WGS) entry which is preliminary data.</text>
</comment>
<feature type="region of interest" description="Disordered" evidence="3">
    <location>
        <begin position="467"/>
        <end position="509"/>
    </location>
</feature>
<keyword evidence="4" id="KW-1133">Transmembrane helix</keyword>
<dbReference type="RefSeq" id="XP_066675643.1">
    <property type="nucleotide sequence ID" value="XM_066805870.1"/>
</dbReference>
<feature type="transmembrane region" description="Helical" evidence="4">
    <location>
        <begin position="328"/>
        <end position="345"/>
    </location>
</feature>
<keyword evidence="4" id="KW-0812">Transmembrane</keyword>
<evidence type="ECO:0000256" key="1">
    <source>
        <dbReference type="ARBA" id="ARBA00004429"/>
    </source>
</evidence>
<feature type="transmembrane region" description="Helical" evidence="4">
    <location>
        <begin position="402"/>
        <end position="424"/>
    </location>
</feature>
<comment type="subcellular location">
    <subcellularLocation>
        <location evidence="1">Cell inner membrane</location>
        <topology evidence="1">Multi-pass membrane protein</topology>
    </subcellularLocation>
</comment>
<dbReference type="PANTHER" id="PTHR43702:SF3">
    <property type="entry name" value="PROTEIN TSGA"/>
    <property type="match status" value="1"/>
</dbReference>
<feature type="transmembrane region" description="Helical" evidence="4">
    <location>
        <begin position="256"/>
        <end position="278"/>
    </location>
</feature>
<feature type="transmembrane region" description="Helical" evidence="4">
    <location>
        <begin position="31"/>
        <end position="51"/>
    </location>
</feature>
<feature type="transmembrane region" description="Helical" evidence="4">
    <location>
        <begin position="357"/>
        <end position="379"/>
    </location>
</feature>
<evidence type="ECO:0000256" key="2">
    <source>
        <dbReference type="ARBA" id="ARBA00022475"/>
    </source>
</evidence>
<keyword evidence="6" id="KW-1185">Reference proteome</keyword>
<proteinExistence type="predicted"/>
<evidence type="ECO:0000313" key="6">
    <source>
        <dbReference type="Proteomes" id="UP001433268"/>
    </source>
</evidence>
<evidence type="ECO:0000313" key="5">
    <source>
        <dbReference type="EMBL" id="KAK8094870.1"/>
    </source>
</evidence>
<dbReference type="Proteomes" id="UP001433268">
    <property type="component" value="Unassembled WGS sequence"/>
</dbReference>
<dbReference type="GeneID" id="92038930"/>
<feature type="transmembrane region" description="Helical" evidence="4">
    <location>
        <begin position="170"/>
        <end position="192"/>
    </location>
</feature>
<sequence>MGWKEFVKRRSLRAKDHERTKAAELTIRESLYPIILVTILFFLWGFSYGLLDTLNKHFQNTLNITKSRSSGLQAAYFGAYPIASLGHAAWILRHYGYRATFIWGLCLYGIGALIAFPCIKAKSFGGFCAAIFIIGNGLGSLETAANPYITGKQERNYFLRPPRYAELRINFSQAFNGIGTVIAPVLGSYVLFTFDDQTALANVQWIYIAIAVFVFLLAIVFFLSVIPEITDADMAFQASETHANADHLPLWKQYRLFHAAFAQFCYTGAQVAIASYFINYVTETVPAAMFNKEEGSALAAKYLAGAQAAFAIGRFAGVGLMKYARPRWVFLTYLTMCIIFIAPSITQRGYTGMSMLYVTLFFESICFPTIQVYLCALFADNNTPSSQVALGMRGLGRHTKRGSGFLVGGVMGGAVVPPLLGVAADRHGTPLAMVVPMMFFVAAETYAVAVNFVPAYRDPADAFSTTEVGLQPHHSDEEKAKHDNLETKEGGVGQGLGDNNVTLGDEKAK</sequence>
<dbReference type="PANTHER" id="PTHR43702">
    <property type="entry name" value="L-FUCOSE-PROTON SYMPORTER"/>
    <property type="match status" value="1"/>
</dbReference>
<dbReference type="InterPro" id="IPR050375">
    <property type="entry name" value="MFS_TsgA-like"/>
</dbReference>
<dbReference type="SUPFAM" id="SSF103473">
    <property type="entry name" value="MFS general substrate transporter"/>
    <property type="match status" value="1"/>
</dbReference>
<feature type="transmembrane region" description="Helical" evidence="4">
    <location>
        <begin position="99"/>
        <end position="117"/>
    </location>
</feature>
<feature type="transmembrane region" description="Helical" evidence="4">
    <location>
        <begin position="298"/>
        <end position="316"/>
    </location>
</feature>
<evidence type="ECO:0000256" key="4">
    <source>
        <dbReference type="SAM" id="Phobius"/>
    </source>
</evidence>
<dbReference type="Gene3D" id="1.20.1250.20">
    <property type="entry name" value="MFS general substrate transporter like domains"/>
    <property type="match status" value="3"/>
</dbReference>
<gene>
    <name evidence="5" type="ORF">PG997_001555</name>
</gene>
<organism evidence="5 6">
    <name type="scientific">Apiospora hydei</name>
    <dbReference type="NCBI Taxonomy" id="1337664"/>
    <lineage>
        <taxon>Eukaryota</taxon>
        <taxon>Fungi</taxon>
        <taxon>Dikarya</taxon>
        <taxon>Ascomycota</taxon>
        <taxon>Pezizomycotina</taxon>
        <taxon>Sordariomycetes</taxon>
        <taxon>Xylariomycetidae</taxon>
        <taxon>Amphisphaeriales</taxon>
        <taxon>Apiosporaceae</taxon>
        <taxon>Apiospora</taxon>
    </lineage>
</organism>
<protein>
    <submittedName>
        <fullName evidence="5">Uncharacterized protein</fullName>
    </submittedName>
</protein>
<accession>A0ABR1XDV5</accession>
<dbReference type="InterPro" id="IPR036259">
    <property type="entry name" value="MFS_trans_sf"/>
</dbReference>
<feature type="transmembrane region" description="Helical" evidence="4">
    <location>
        <begin position="71"/>
        <end position="92"/>
    </location>
</feature>
<evidence type="ECO:0000256" key="3">
    <source>
        <dbReference type="SAM" id="MobiDB-lite"/>
    </source>
</evidence>
<feature type="transmembrane region" description="Helical" evidence="4">
    <location>
        <begin position="123"/>
        <end position="149"/>
    </location>
</feature>